<evidence type="ECO:0000256" key="10">
    <source>
        <dbReference type="ARBA" id="ARBA00023136"/>
    </source>
</evidence>
<evidence type="ECO:0000256" key="6">
    <source>
        <dbReference type="ARBA" id="ARBA00022787"/>
    </source>
</evidence>
<dbReference type="AlphaFoldDB" id="H2NTX7"/>
<dbReference type="HOGENOM" id="CLU_026673_3_1_1"/>
<keyword evidence="4" id="KW-0963">Cytoplasm</keyword>
<keyword evidence="8" id="KW-0560">Oxidoreductase</keyword>
<dbReference type="InterPro" id="IPR011032">
    <property type="entry name" value="GroES-like_sf"/>
</dbReference>
<dbReference type="SUPFAM" id="SSF51735">
    <property type="entry name" value="NAD(P)-binding Rossmann-fold domains"/>
    <property type="match status" value="1"/>
</dbReference>
<proteinExistence type="inferred from homology"/>
<evidence type="ECO:0000256" key="11">
    <source>
        <dbReference type="ARBA" id="ARBA00074159"/>
    </source>
</evidence>
<dbReference type="Gene3D" id="3.90.180.10">
    <property type="entry name" value="Medium-chain alcohol dehydrogenases, catalytic domain"/>
    <property type="match status" value="1"/>
</dbReference>
<dbReference type="PANTHER" id="PTHR44054">
    <property type="entry name" value="SYNAPTIC VESICLE MEMBRANE PROTEIN VAT-1 HOMOLOG-LIKE"/>
    <property type="match status" value="1"/>
</dbReference>
<feature type="compositionally biased region" description="Low complexity" evidence="12">
    <location>
        <begin position="144"/>
        <end position="157"/>
    </location>
</feature>
<evidence type="ECO:0000259" key="13">
    <source>
        <dbReference type="SMART" id="SM00829"/>
    </source>
</evidence>
<feature type="domain" description="Enoyl reductase (ER)" evidence="13">
    <location>
        <begin position="171"/>
        <end position="499"/>
    </location>
</feature>
<dbReference type="SUPFAM" id="SSF50129">
    <property type="entry name" value="GroES-like"/>
    <property type="match status" value="1"/>
</dbReference>
<dbReference type="Ensembl" id="ENSPPYT00000009784.3">
    <property type="protein sequence ID" value="ENSPPYP00000009406.3"/>
    <property type="gene ID" value="ENSPPYG00000008366.3"/>
</dbReference>
<dbReference type="GO" id="GO:0005741">
    <property type="term" value="C:mitochondrial outer membrane"/>
    <property type="evidence" value="ECO:0007669"/>
    <property type="project" value="UniProtKB-SubCell"/>
</dbReference>
<dbReference type="InterPro" id="IPR020843">
    <property type="entry name" value="ER"/>
</dbReference>
<dbReference type="SMART" id="SM00829">
    <property type="entry name" value="PKS_ER"/>
    <property type="match status" value="1"/>
</dbReference>
<evidence type="ECO:0000256" key="7">
    <source>
        <dbReference type="ARBA" id="ARBA00022990"/>
    </source>
</evidence>
<evidence type="ECO:0000256" key="4">
    <source>
        <dbReference type="ARBA" id="ARBA00022490"/>
    </source>
</evidence>
<keyword evidence="7" id="KW-0007">Acetylation</keyword>
<dbReference type="CDD" id="cd08275">
    <property type="entry name" value="MDR3"/>
    <property type="match status" value="1"/>
</dbReference>
<dbReference type="FunCoup" id="H2NTX7">
    <property type="interactions" value="190"/>
</dbReference>
<dbReference type="PROSITE" id="PS01162">
    <property type="entry name" value="QOR_ZETA_CRYSTAL"/>
    <property type="match status" value="1"/>
</dbReference>
<evidence type="ECO:0000256" key="3">
    <source>
        <dbReference type="ARBA" id="ARBA00010371"/>
    </source>
</evidence>
<reference evidence="14 15" key="1">
    <citation type="submission" date="2008-02" db="EMBL/GenBank/DDBJ databases">
        <title>A 6x draft sequence assembly of the Pongo pygmaeus abelii genome.</title>
        <authorList>
            <person name="Wilson R.K."/>
            <person name="Mardis E."/>
        </authorList>
    </citation>
    <scope>NUCLEOTIDE SEQUENCE [LARGE SCALE GENOMIC DNA]</scope>
</reference>
<dbReference type="GO" id="GO:0016491">
    <property type="term" value="F:oxidoreductase activity"/>
    <property type="evidence" value="ECO:0007669"/>
    <property type="project" value="UniProtKB-KW"/>
</dbReference>
<feature type="region of interest" description="Disordered" evidence="12">
    <location>
        <begin position="58"/>
        <end position="94"/>
    </location>
</feature>
<dbReference type="InterPro" id="IPR002364">
    <property type="entry name" value="Quin_OxRdtase/zeta-crystal_CS"/>
</dbReference>
<evidence type="ECO:0000256" key="2">
    <source>
        <dbReference type="ARBA" id="ARBA00004496"/>
    </source>
</evidence>
<evidence type="ECO:0000313" key="15">
    <source>
        <dbReference type="Proteomes" id="UP000001595"/>
    </source>
</evidence>
<dbReference type="InterPro" id="IPR036291">
    <property type="entry name" value="NAD(P)-bd_dom_sf"/>
</dbReference>
<protein>
    <recommendedName>
        <fullName evidence="11">Synaptic vesicle membrane protein VAT-1 homolog</fullName>
    </recommendedName>
</protein>
<evidence type="ECO:0000256" key="12">
    <source>
        <dbReference type="SAM" id="MobiDB-lite"/>
    </source>
</evidence>
<evidence type="ECO:0000313" key="14">
    <source>
        <dbReference type="Ensembl" id="ENSPPYP00000009406.3"/>
    </source>
</evidence>
<dbReference type="PANTHER" id="PTHR44054:SF1">
    <property type="entry name" value="SYNAPTIC VESICLE MEMBRANE PROTEIN VAT-1 HOMOLOG"/>
    <property type="match status" value="1"/>
</dbReference>
<comment type="similarity">
    <text evidence="3">Belongs to the zinc-containing alcohol dehydrogenase family. Quinone oxidoreductase subfamily.</text>
</comment>
<dbReference type="eggNOG" id="KOG1197">
    <property type="taxonomic scope" value="Eukaryota"/>
</dbReference>
<evidence type="ECO:0000256" key="8">
    <source>
        <dbReference type="ARBA" id="ARBA00023002"/>
    </source>
</evidence>
<sequence length="507" mass="53814">MGNSVEGWAAASPPLCSQAIGTLVLTQCEGTLESKSPLHFIEEETEVLRSLRHYGPGPLRLSAMPRLARRPAPPAGSRSRGSSRRAPPSPAVHFQSSCALSSGVPAMSAEREVAEAATVVAAAEAGAREDASLPPPKTEAASDPQQPAAPEGAAAAASPPPLRCLVLTGFGGYDKVKLQSRPAAPPAPGPGQLTLRLRACGLNFADLMARQGLYDRLPPLPVTPGMEGAGVVIAVGEGVSDRKAGDRVMVLNRSGMWQEEVTVPSVQTFLMPEAMTFEEAAALLVNYITAYMVLFDFGNLRPGHSVLVHMAAGGVGMAAVQLCRTVENVTVFGTASASKHEALKENGVTHPIDYHTTDYVDEIKKISPKGVDIVMDPLGGSDTAKGYNLLKPMGKVVTYGMANLLTGPKRNLMALARTWWNQFSVTALQLLQANRAVCGFHLGYLDGEVELVSGVVARLLALYNQGHIKPHIDSVWPFEKVADAMKQMQEKKNVGKVLLVPGPEKEN</sequence>
<keyword evidence="10" id="KW-0472">Membrane</keyword>
<accession>H2NTX7</accession>
<dbReference type="Pfam" id="PF13602">
    <property type="entry name" value="ADH_zinc_N_2"/>
    <property type="match status" value="1"/>
</dbReference>
<dbReference type="InterPro" id="IPR052100">
    <property type="entry name" value="SV-ATPase_mito-regulator"/>
</dbReference>
<comment type="subcellular location">
    <subcellularLocation>
        <location evidence="2">Cytoplasm</location>
    </subcellularLocation>
    <subcellularLocation>
        <location evidence="1">Mitochondrion outer membrane</location>
        <topology evidence="1">Peripheral membrane protein</topology>
    </subcellularLocation>
</comment>
<dbReference type="Proteomes" id="UP000001595">
    <property type="component" value="Chromosome 17"/>
</dbReference>
<feature type="compositionally biased region" description="Low complexity" evidence="12">
    <location>
        <begin position="75"/>
        <end position="86"/>
    </location>
</feature>
<organism evidence="14 15">
    <name type="scientific">Pongo abelii</name>
    <name type="common">Sumatran orangutan</name>
    <name type="synonym">Pongo pygmaeus abelii</name>
    <dbReference type="NCBI Taxonomy" id="9601"/>
    <lineage>
        <taxon>Eukaryota</taxon>
        <taxon>Metazoa</taxon>
        <taxon>Chordata</taxon>
        <taxon>Craniata</taxon>
        <taxon>Vertebrata</taxon>
        <taxon>Euteleostomi</taxon>
        <taxon>Mammalia</taxon>
        <taxon>Eutheria</taxon>
        <taxon>Euarchontoglires</taxon>
        <taxon>Primates</taxon>
        <taxon>Haplorrhini</taxon>
        <taxon>Catarrhini</taxon>
        <taxon>Hominidae</taxon>
        <taxon>Pongo</taxon>
    </lineage>
</organism>
<evidence type="ECO:0000256" key="9">
    <source>
        <dbReference type="ARBA" id="ARBA00023128"/>
    </source>
</evidence>
<reference evidence="14" key="2">
    <citation type="submission" date="2025-08" db="UniProtKB">
        <authorList>
            <consortium name="Ensembl"/>
        </authorList>
    </citation>
    <scope>IDENTIFICATION</scope>
</reference>
<gene>
    <name evidence="14" type="primary">VAT1</name>
</gene>
<evidence type="ECO:0000256" key="5">
    <source>
        <dbReference type="ARBA" id="ARBA00022553"/>
    </source>
</evidence>
<evidence type="ECO:0000256" key="1">
    <source>
        <dbReference type="ARBA" id="ARBA00004450"/>
    </source>
</evidence>
<dbReference type="Gene3D" id="3.40.50.720">
    <property type="entry name" value="NAD(P)-binding Rossmann-like Domain"/>
    <property type="match status" value="1"/>
</dbReference>
<dbReference type="OMA" id="RPATWFT"/>
<dbReference type="InterPro" id="IPR013154">
    <property type="entry name" value="ADH-like_N"/>
</dbReference>
<reference evidence="14" key="3">
    <citation type="submission" date="2025-09" db="UniProtKB">
        <authorList>
            <consortium name="Ensembl"/>
        </authorList>
    </citation>
    <scope>IDENTIFICATION</scope>
</reference>
<keyword evidence="15" id="KW-1185">Reference proteome</keyword>
<keyword evidence="5" id="KW-0597">Phosphoprotein</keyword>
<keyword evidence="6" id="KW-1000">Mitochondrion outer membrane</keyword>
<keyword evidence="9" id="KW-0496">Mitochondrion</keyword>
<feature type="region of interest" description="Disordered" evidence="12">
    <location>
        <begin position="125"/>
        <end position="157"/>
    </location>
</feature>
<dbReference type="FunFam" id="3.40.50.720:FF:000309">
    <property type="entry name" value="synaptic vesicle membrane protein VAT-1 homolog"/>
    <property type="match status" value="1"/>
</dbReference>
<dbReference type="Pfam" id="PF08240">
    <property type="entry name" value="ADH_N"/>
    <property type="match status" value="1"/>
</dbReference>
<dbReference type="InParanoid" id="H2NTX7"/>
<name>H2NTX7_PONAB</name>
<dbReference type="GO" id="GO:0008270">
    <property type="term" value="F:zinc ion binding"/>
    <property type="evidence" value="ECO:0007669"/>
    <property type="project" value="InterPro"/>
</dbReference>
<dbReference type="GO" id="GO:0010637">
    <property type="term" value="P:negative regulation of mitochondrial fusion"/>
    <property type="evidence" value="ECO:0007669"/>
    <property type="project" value="TreeGrafter"/>
</dbReference>
<dbReference type="GeneTree" id="ENSGT00940000157579"/>